<evidence type="ECO:0000313" key="2">
    <source>
        <dbReference type="EMBL" id="SMH66204.1"/>
    </source>
</evidence>
<keyword evidence="3" id="KW-1185">Reference proteome</keyword>
<evidence type="ECO:0000313" key="1">
    <source>
        <dbReference type="EMBL" id="CDQ11515.1"/>
    </source>
</evidence>
<proteinExistence type="predicted"/>
<dbReference type="RefSeq" id="WP_197052778.1">
    <property type="nucleotide sequence ID" value="NZ_CCCS020000052.1"/>
</dbReference>
<gene>
    <name evidence="2" type="ORF">AFERRI_20993</name>
    <name evidence="1" type="ORF">AFERRI_560064</name>
</gene>
<dbReference type="InterPro" id="IPR029063">
    <property type="entry name" value="SAM-dependent_MTases_sf"/>
</dbReference>
<dbReference type="EMBL" id="CCCS020000052">
    <property type="protein sequence ID" value="CDQ11515.1"/>
    <property type="molecule type" value="Genomic_DNA"/>
</dbReference>
<dbReference type="AlphaFoldDB" id="A0A060UT08"/>
<organism evidence="1">
    <name type="scientific">Acidithiobacillus ferrivorans</name>
    <dbReference type="NCBI Taxonomy" id="160808"/>
    <lineage>
        <taxon>Bacteria</taxon>
        <taxon>Pseudomonadati</taxon>
        <taxon>Pseudomonadota</taxon>
        <taxon>Acidithiobacillia</taxon>
        <taxon>Acidithiobacillales</taxon>
        <taxon>Acidithiobacillaceae</taxon>
        <taxon>Acidithiobacillus</taxon>
    </lineage>
</organism>
<reference evidence="2 3" key="3">
    <citation type="submission" date="2017-03" db="EMBL/GenBank/DDBJ databases">
        <authorList>
            <person name="Regsiter A."/>
            <person name="William W."/>
        </authorList>
    </citation>
    <scope>NUCLEOTIDE SEQUENCE [LARGE SCALE GENOMIC DNA]</scope>
    <source>
        <strain evidence="2">PRJEB5721</strain>
    </source>
</reference>
<accession>A0A060UT08</accession>
<dbReference type="Proteomes" id="UP000193925">
    <property type="component" value="Chromosome AFERRI"/>
</dbReference>
<evidence type="ECO:0000313" key="3">
    <source>
        <dbReference type="Proteomes" id="UP000193925"/>
    </source>
</evidence>
<evidence type="ECO:0008006" key="4">
    <source>
        <dbReference type="Google" id="ProtNLM"/>
    </source>
</evidence>
<sequence>MGFTLDKVVPWGRSYDEYVSMFGLSEDDLTLRILGCGDGPAAFNSLLTEYGGSVTSVDLIYAFDAAQIRTRVAEAYNIVMTQTRKNQGDYVWEGIPSVEQLGSIRMSAMENFLADFDTGKLEGRYIAGELPSLPFENGQYDIALSSHFLFLYSAHLSAEFHLQALQEMLRVSREVRVFPLITFDGIPSPHLHFVSEHFAKNGFGVEIKRVPTSFSEAAMKCWSSSLSNIAVESQEGRAKSDAPLTSSVILHKSKEYNGD</sequence>
<dbReference type="Gene3D" id="3.40.50.150">
    <property type="entry name" value="Vaccinia Virus protein VP39"/>
    <property type="match status" value="1"/>
</dbReference>
<name>A0A060UT08_9PROT</name>
<dbReference type="EMBL" id="LT841305">
    <property type="protein sequence ID" value="SMH66204.1"/>
    <property type="molecule type" value="Genomic_DNA"/>
</dbReference>
<dbReference type="SUPFAM" id="SSF53335">
    <property type="entry name" value="S-adenosyl-L-methionine-dependent methyltransferases"/>
    <property type="match status" value="1"/>
</dbReference>
<reference evidence="1" key="2">
    <citation type="submission" date="2014-07" db="EMBL/GenBank/DDBJ databases">
        <title>Initial genome analysis of the psychrotolerant acidophile Acidithiobacillus ferrivorans CF27: insights into iron and sulfur oxidation pathways and into biofilm formation.</title>
        <authorList>
            <person name="Talla E."/>
            <person name="Hedrich S."/>
            <person name="Mangenot S."/>
            <person name="Ji B."/>
            <person name="Johnson D.B."/>
            <person name="Barbe V."/>
            <person name="Bonnefoy V."/>
        </authorList>
    </citation>
    <scope>NUCLEOTIDE SEQUENCE [LARGE SCALE GENOMIC DNA]</scope>
    <source>
        <strain evidence="1">CF27</strain>
    </source>
</reference>
<reference evidence="1" key="1">
    <citation type="submission" date="2014-03" db="EMBL/GenBank/DDBJ databases">
        <authorList>
            <person name="Genoscope - CEA"/>
        </authorList>
    </citation>
    <scope>NUCLEOTIDE SEQUENCE [LARGE SCALE GENOMIC DNA]</scope>
    <source>
        <strain evidence="1">CF27</strain>
    </source>
</reference>
<protein>
    <recommendedName>
        <fullName evidence="4">SAM-dependent methyltransferase</fullName>
    </recommendedName>
</protein>